<proteinExistence type="inferred from homology"/>
<dbReference type="PANTHER" id="PTHR10859">
    <property type="entry name" value="GLYCOSYL TRANSFERASE"/>
    <property type="match status" value="1"/>
</dbReference>
<comment type="subcellular location">
    <subcellularLocation>
        <location evidence="1">Endoplasmic reticulum membrane</location>
        <topology evidence="1">Single-pass membrane protein</topology>
    </subcellularLocation>
</comment>
<dbReference type="AlphaFoldDB" id="M1VD06"/>
<evidence type="ECO:0000256" key="8">
    <source>
        <dbReference type="ARBA" id="ARBA00022824"/>
    </source>
</evidence>
<keyword evidence="9" id="KW-0735">Signal-anchor</keyword>
<dbReference type="STRING" id="280699.M1VD06"/>
<evidence type="ECO:0000256" key="4">
    <source>
        <dbReference type="ARBA" id="ARBA00012583"/>
    </source>
</evidence>
<evidence type="ECO:0000256" key="1">
    <source>
        <dbReference type="ARBA" id="ARBA00004389"/>
    </source>
</evidence>
<keyword evidence="11 13" id="KW-0472">Membrane</keyword>
<dbReference type="GeneID" id="16994333"/>
<comment type="catalytic activity">
    <reaction evidence="12">
        <text>a di-trans,poly-cis-dolichyl phosphate + UDP-alpha-D-glucose = a di-trans,poly-cis-dolichyl beta-D-glucosyl phosphate + UDP</text>
        <dbReference type="Rhea" id="RHEA:15401"/>
        <dbReference type="Rhea" id="RHEA-COMP:19498"/>
        <dbReference type="Rhea" id="RHEA-COMP:19502"/>
        <dbReference type="ChEBI" id="CHEBI:57525"/>
        <dbReference type="ChEBI" id="CHEBI:57683"/>
        <dbReference type="ChEBI" id="CHEBI:58223"/>
        <dbReference type="ChEBI" id="CHEBI:58885"/>
        <dbReference type="EC" id="2.4.1.117"/>
    </reaction>
    <physiologicalReaction direction="left-to-right" evidence="12">
        <dbReference type="Rhea" id="RHEA:15402"/>
    </physiologicalReaction>
</comment>
<keyword evidence="6" id="KW-0808">Transferase</keyword>
<evidence type="ECO:0000256" key="13">
    <source>
        <dbReference type="SAM" id="Phobius"/>
    </source>
</evidence>
<evidence type="ECO:0000256" key="9">
    <source>
        <dbReference type="ARBA" id="ARBA00022968"/>
    </source>
</evidence>
<dbReference type="Gene3D" id="3.90.550.10">
    <property type="entry name" value="Spore Coat Polysaccharide Biosynthesis Protein SpsA, Chain A"/>
    <property type="match status" value="1"/>
</dbReference>
<dbReference type="GO" id="GO:0006487">
    <property type="term" value="P:protein N-linked glycosylation"/>
    <property type="evidence" value="ECO:0007669"/>
    <property type="project" value="TreeGrafter"/>
</dbReference>
<protein>
    <recommendedName>
        <fullName evidence="4">dolichyl-phosphate beta-glucosyltransferase</fullName>
        <ecNumber evidence="4">2.4.1.117</ecNumber>
    </recommendedName>
</protein>
<comment type="pathway">
    <text evidence="2">Protein modification; protein glycosylation.</text>
</comment>
<evidence type="ECO:0000256" key="10">
    <source>
        <dbReference type="ARBA" id="ARBA00022989"/>
    </source>
</evidence>
<keyword evidence="8" id="KW-0256">Endoplasmic reticulum</keyword>
<dbReference type="OMA" id="PQPLPCW"/>
<dbReference type="OrthoDB" id="3784at2759"/>
<dbReference type="PANTHER" id="PTHR10859:SF91">
    <property type="entry name" value="DOLICHYL-PHOSPHATE BETA-GLUCOSYLTRANSFERASE"/>
    <property type="match status" value="1"/>
</dbReference>
<evidence type="ECO:0000256" key="3">
    <source>
        <dbReference type="ARBA" id="ARBA00006739"/>
    </source>
</evidence>
<dbReference type="InterPro" id="IPR035518">
    <property type="entry name" value="DPG_synthase"/>
</dbReference>
<dbReference type="RefSeq" id="XP_005536598.1">
    <property type="nucleotide sequence ID" value="XM_005536541.1"/>
</dbReference>
<dbReference type="GO" id="GO:0005789">
    <property type="term" value="C:endoplasmic reticulum membrane"/>
    <property type="evidence" value="ECO:0007669"/>
    <property type="project" value="UniProtKB-SubCell"/>
</dbReference>
<dbReference type="Proteomes" id="UP000007014">
    <property type="component" value="Chromosome 11"/>
</dbReference>
<dbReference type="KEGG" id="cme:CYME_CMK197C"/>
<evidence type="ECO:0000313" key="15">
    <source>
        <dbReference type="EMBL" id="BAM80562.1"/>
    </source>
</evidence>
<name>M1VD06_CYAM1</name>
<keyword evidence="7 13" id="KW-0812">Transmembrane</keyword>
<evidence type="ECO:0000313" key="16">
    <source>
        <dbReference type="Proteomes" id="UP000007014"/>
    </source>
</evidence>
<keyword evidence="5" id="KW-0328">Glycosyltransferase</keyword>
<feature type="domain" description="Glycosyltransferase 2-like" evidence="14">
    <location>
        <begin position="90"/>
        <end position="208"/>
    </location>
</feature>
<sequence>MLHVSVIWSWTPFPPMTFFSVVVAAVMVAVGWGLLATALRPRPLSRAAIRFKTAARAARGSGKFFYDPKAGKEKKSSFPTIFEPASVYLSVIIPAYNEEARLEHTLQEALQYLERRSTDTTGYSPDPFTYELIIVDDGSRDATVRLAHRFTDRYGSDKVRVLVLPQNSGKGAAVKEGMLVARGKLLLMADADGATRFRDFEYLERKMHDIADWDHELGAVVVGSRYVSPLGASNASSSERAESSAGGGSVPQIHALRDWRRKLLGKGFNLLVKYLGGVHDIRDTQCGFKLFARESARTLFLTQHLKRWAFDVELLYLAQRLRIPIAEVGVNWTEIPGSKVRVVRAIVNMALDILRMRVRYFLGVWRIEYA</sequence>
<evidence type="ECO:0000256" key="11">
    <source>
        <dbReference type="ARBA" id="ARBA00023136"/>
    </source>
</evidence>
<dbReference type="EC" id="2.4.1.117" evidence="4"/>
<dbReference type="CDD" id="cd04188">
    <property type="entry name" value="DPG_synthase"/>
    <property type="match status" value="1"/>
</dbReference>
<dbReference type="InterPro" id="IPR001173">
    <property type="entry name" value="Glyco_trans_2-like"/>
</dbReference>
<reference evidence="15 16" key="2">
    <citation type="journal article" date="2007" name="BMC Biol.">
        <title>A 100%-complete sequence reveals unusually simple genomic features in the hot-spring red alga Cyanidioschyzon merolae.</title>
        <authorList>
            <person name="Nozaki H."/>
            <person name="Takano H."/>
            <person name="Misumi O."/>
            <person name="Terasawa K."/>
            <person name="Matsuzaki M."/>
            <person name="Maruyama S."/>
            <person name="Nishida K."/>
            <person name="Yagisawa F."/>
            <person name="Yoshida Y."/>
            <person name="Fujiwara T."/>
            <person name="Takio S."/>
            <person name="Tamura K."/>
            <person name="Chung S.J."/>
            <person name="Nakamura S."/>
            <person name="Kuroiwa H."/>
            <person name="Tanaka K."/>
            <person name="Sato N."/>
            <person name="Kuroiwa T."/>
        </authorList>
    </citation>
    <scope>NUCLEOTIDE SEQUENCE [LARGE SCALE GENOMIC DNA]</scope>
    <source>
        <strain evidence="15 16">10D</strain>
    </source>
</reference>
<dbReference type="Pfam" id="PF00535">
    <property type="entry name" value="Glycos_transf_2"/>
    <property type="match status" value="1"/>
</dbReference>
<dbReference type="EMBL" id="AP006493">
    <property type="protein sequence ID" value="BAM80562.1"/>
    <property type="molecule type" value="Genomic_DNA"/>
</dbReference>
<keyword evidence="10 13" id="KW-1133">Transmembrane helix</keyword>
<dbReference type="eggNOG" id="KOG2977">
    <property type="taxonomic scope" value="Eukaryota"/>
</dbReference>
<evidence type="ECO:0000256" key="2">
    <source>
        <dbReference type="ARBA" id="ARBA00004922"/>
    </source>
</evidence>
<dbReference type="HOGENOM" id="CLU_033536_9_1_1"/>
<evidence type="ECO:0000256" key="7">
    <source>
        <dbReference type="ARBA" id="ARBA00022692"/>
    </source>
</evidence>
<dbReference type="Gramene" id="CMK197CT">
    <property type="protein sequence ID" value="CMK197CT"/>
    <property type="gene ID" value="CMK197C"/>
</dbReference>
<accession>M1VD06</accession>
<evidence type="ECO:0000256" key="5">
    <source>
        <dbReference type="ARBA" id="ARBA00022676"/>
    </source>
</evidence>
<evidence type="ECO:0000256" key="12">
    <source>
        <dbReference type="ARBA" id="ARBA00045097"/>
    </source>
</evidence>
<keyword evidence="16" id="KW-1185">Reference proteome</keyword>
<comment type="similarity">
    <text evidence="3">Belongs to the glycosyltransferase 2 family.</text>
</comment>
<dbReference type="SUPFAM" id="SSF53448">
    <property type="entry name" value="Nucleotide-diphospho-sugar transferases"/>
    <property type="match status" value="1"/>
</dbReference>
<evidence type="ECO:0000259" key="14">
    <source>
        <dbReference type="Pfam" id="PF00535"/>
    </source>
</evidence>
<dbReference type="GO" id="GO:0004581">
    <property type="term" value="F:dolichyl-phosphate beta-glucosyltransferase activity"/>
    <property type="evidence" value="ECO:0007669"/>
    <property type="project" value="UniProtKB-EC"/>
</dbReference>
<evidence type="ECO:0000256" key="6">
    <source>
        <dbReference type="ARBA" id="ARBA00022679"/>
    </source>
</evidence>
<gene>
    <name evidence="15" type="ORF">CYME_CMK197C</name>
</gene>
<organism evidence="15 16">
    <name type="scientific">Cyanidioschyzon merolae (strain NIES-3377 / 10D)</name>
    <name type="common">Unicellular red alga</name>
    <dbReference type="NCBI Taxonomy" id="280699"/>
    <lineage>
        <taxon>Eukaryota</taxon>
        <taxon>Rhodophyta</taxon>
        <taxon>Bangiophyceae</taxon>
        <taxon>Cyanidiales</taxon>
        <taxon>Cyanidiaceae</taxon>
        <taxon>Cyanidioschyzon</taxon>
    </lineage>
</organism>
<reference evidence="15 16" key="1">
    <citation type="journal article" date="2004" name="Nature">
        <title>Genome sequence of the ultrasmall unicellular red alga Cyanidioschyzon merolae 10D.</title>
        <authorList>
            <person name="Matsuzaki M."/>
            <person name="Misumi O."/>
            <person name="Shin-i T."/>
            <person name="Maruyama S."/>
            <person name="Takahara M."/>
            <person name="Miyagishima S."/>
            <person name="Mori T."/>
            <person name="Nishida K."/>
            <person name="Yagisawa F."/>
            <person name="Nishida K."/>
            <person name="Yoshida Y."/>
            <person name="Nishimura Y."/>
            <person name="Nakao S."/>
            <person name="Kobayashi T."/>
            <person name="Momoyama Y."/>
            <person name="Higashiyama T."/>
            <person name="Minoda A."/>
            <person name="Sano M."/>
            <person name="Nomoto H."/>
            <person name="Oishi K."/>
            <person name="Hayashi H."/>
            <person name="Ohta F."/>
            <person name="Nishizaka S."/>
            <person name="Haga S."/>
            <person name="Miura S."/>
            <person name="Morishita T."/>
            <person name="Kabeya Y."/>
            <person name="Terasawa K."/>
            <person name="Suzuki Y."/>
            <person name="Ishii Y."/>
            <person name="Asakawa S."/>
            <person name="Takano H."/>
            <person name="Ohta N."/>
            <person name="Kuroiwa H."/>
            <person name="Tanaka K."/>
            <person name="Shimizu N."/>
            <person name="Sugano S."/>
            <person name="Sato N."/>
            <person name="Nozaki H."/>
            <person name="Ogasawara N."/>
            <person name="Kohara Y."/>
            <person name="Kuroiwa T."/>
        </authorList>
    </citation>
    <scope>NUCLEOTIDE SEQUENCE [LARGE SCALE GENOMIC DNA]</scope>
    <source>
        <strain evidence="15 16">10D</strain>
    </source>
</reference>
<feature type="transmembrane region" description="Helical" evidence="13">
    <location>
        <begin position="18"/>
        <end position="39"/>
    </location>
</feature>
<dbReference type="InterPro" id="IPR029044">
    <property type="entry name" value="Nucleotide-diphossugar_trans"/>
</dbReference>